<proteinExistence type="predicted"/>
<keyword evidence="2" id="KW-1185">Reference proteome</keyword>
<dbReference type="AlphaFoldDB" id="A0A843WVU3"/>
<comment type="caution">
    <text evidence="1">The sequence shown here is derived from an EMBL/GenBank/DDBJ whole genome shotgun (WGS) entry which is preliminary data.</text>
</comment>
<reference evidence="1" key="1">
    <citation type="submission" date="2017-07" db="EMBL/GenBank/DDBJ databases">
        <title>Taro Niue Genome Assembly and Annotation.</title>
        <authorList>
            <person name="Atibalentja N."/>
            <person name="Keating K."/>
            <person name="Fields C.J."/>
        </authorList>
    </citation>
    <scope>NUCLEOTIDE SEQUENCE</scope>
    <source>
        <strain evidence="1">Niue_2</strain>
        <tissue evidence="1">Leaf</tissue>
    </source>
</reference>
<gene>
    <name evidence="1" type="ORF">Taro_047299</name>
</gene>
<accession>A0A843WVU3</accession>
<sequence length="97" mass="10256">MWHPGGRPSCWCRDRRARRDTRGGVAPVGCDFIAAQEAVAIRVSRPGCPSRKIFSVAAVGVSVCAPGQGCPPDLLVRNAAGWLAAFSDRSDTFVAVS</sequence>
<organism evidence="1 2">
    <name type="scientific">Colocasia esculenta</name>
    <name type="common">Wild taro</name>
    <name type="synonym">Arum esculentum</name>
    <dbReference type="NCBI Taxonomy" id="4460"/>
    <lineage>
        <taxon>Eukaryota</taxon>
        <taxon>Viridiplantae</taxon>
        <taxon>Streptophyta</taxon>
        <taxon>Embryophyta</taxon>
        <taxon>Tracheophyta</taxon>
        <taxon>Spermatophyta</taxon>
        <taxon>Magnoliopsida</taxon>
        <taxon>Liliopsida</taxon>
        <taxon>Araceae</taxon>
        <taxon>Aroideae</taxon>
        <taxon>Colocasieae</taxon>
        <taxon>Colocasia</taxon>
    </lineage>
</organism>
<evidence type="ECO:0000313" key="2">
    <source>
        <dbReference type="Proteomes" id="UP000652761"/>
    </source>
</evidence>
<dbReference type="EMBL" id="NMUH01006064">
    <property type="protein sequence ID" value="MQM14369.1"/>
    <property type="molecule type" value="Genomic_DNA"/>
</dbReference>
<name>A0A843WVU3_COLES</name>
<evidence type="ECO:0000313" key="1">
    <source>
        <dbReference type="EMBL" id="MQM14369.1"/>
    </source>
</evidence>
<protein>
    <submittedName>
        <fullName evidence="1">Uncharacterized protein</fullName>
    </submittedName>
</protein>
<dbReference type="Proteomes" id="UP000652761">
    <property type="component" value="Unassembled WGS sequence"/>
</dbReference>